<feature type="transmembrane region" description="Helical" evidence="1">
    <location>
        <begin position="125"/>
        <end position="147"/>
    </location>
</feature>
<gene>
    <name evidence="2" type="ORF">ADEAN_000470400</name>
</gene>
<accession>A0A7G2CBN5</accession>
<reference evidence="2 3" key="1">
    <citation type="submission" date="2020-08" db="EMBL/GenBank/DDBJ databases">
        <authorList>
            <person name="Newling K."/>
            <person name="Davey J."/>
            <person name="Forrester S."/>
        </authorList>
    </citation>
    <scope>NUCLEOTIDE SEQUENCE [LARGE SCALE GENOMIC DNA]</scope>
    <source>
        <strain evidence="3">Crithidia deanei Carvalho (ATCC PRA-265)</strain>
    </source>
</reference>
<dbReference type="GO" id="GO:0098662">
    <property type="term" value="P:inorganic cation transmembrane transport"/>
    <property type="evidence" value="ECO:0007669"/>
    <property type="project" value="TreeGrafter"/>
</dbReference>
<feature type="transmembrane region" description="Helical" evidence="1">
    <location>
        <begin position="154"/>
        <end position="171"/>
    </location>
</feature>
<keyword evidence="1" id="KW-1133">Transmembrane helix</keyword>
<feature type="transmembrane region" description="Helical" evidence="1">
    <location>
        <begin position="320"/>
        <end position="343"/>
    </location>
</feature>
<dbReference type="EMBL" id="LR877152">
    <property type="protein sequence ID" value="CAD2217226.1"/>
    <property type="molecule type" value="Genomic_DNA"/>
</dbReference>
<protein>
    <recommendedName>
        <fullName evidence="4">Sodium/hydrogen exchanger family</fullName>
    </recommendedName>
</protein>
<keyword evidence="1" id="KW-0472">Membrane</keyword>
<organism evidence="2 3">
    <name type="scientific">Angomonas deanei</name>
    <dbReference type="NCBI Taxonomy" id="59799"/>
    <lineage>
        <taxon>Eukaryota</taxon>
        <taxon>Discoba</taxon>
        <taxon>Euglenozoa</taxon>
        <taxon>Kinetoplastea</taxon>
        <taxon>Metakinetoplastina</taxon>
        <taxon>Trypanosomatida</taxon>
        <taxon>Trypanosomatidae</taxon>
        <taxon>Strigomonadinae</taxon>
        <taxon>Angomonas</taxon>
    </lineage>
</organism>
<dbReference type="InterPro" id="IPR051843">
    <property type="entry name" value="CPA1_transporter"/>
</dbReference>
<sequence length="575" mass="63851">MGCFFQTPIPASDVALEENVIDSFNALSSETRRLEMLEAFYVAHVSPFENNASFTGDNWNSLVDGDAVDKWFDIAFDDTRYCFYVTVFKRRFRVFLFSYLLRGFVIFIMWVIMFNMLLGKYFSPGGLYFDTFSTIIFAGLVGTLGAYVVRVPTIVGVIWAGILYNNVPYVGRLTGGINSDMRQFIGMLGLSIGIVRAGLSLNVIRFKQKFKHFICFSCIPASVEMVVHGVCARYIFHYDSWKICFAEGFLVASIAPSVIVPIIISYQRKGYGVRDGPPMMILCSIAIDTALCIWGIQFLLALEFKRMNTALLIVLAPVQILVGIIGGIILGFVVFVVTFFILFMEGERLPAVRNDRKLTIRHSVHIRYISILFMVLIAFCEISIGYRFNCIGGSAIAVVFTAGSFNYFCVRGGTRDHLQVKAEMAQSLTTLWDYIAMPALFGLSGANVNVHQLFDRSFIGQAFALVFIGMGVRSLAAMGTPLMTRLGLNWRELIFCGVGWIGKGSVQGALGSTCYNYAVEARAKATTPEEYAWATQRMADGIKMKNVAILGILVACPICSIFLSRFTGKLLTPGT</sequence>
<keyword evidence="3" id="KW-1185">Reference proteome</keyword>
<proteinExistence type="predicted"/>
<feature type="transmembrane region" description="Helical" evidence="1">
    <location>
        <begin position="183"/>
        <end position="201"/>
    </location>
</feature>
<keyword evidence="1" id="KW-0812">Transmembrane</keyword>
<evidence type="ECO:0000313" key="3">
    <source>
        <dbReference type="Proteomes" id="UP000515908"/>
    </source>
</evidence>
<dbReference type="AlphaFoldDB" id="A0A7G2CBN5"/>
<evidence type="ECO:0000256" key="1">
    <source>
        <dbReference type="SAM" id="Phobius"/>
    </source>
</evidence>
<dbReference type="PANTHER" id="PTHR31102:SF1">
    <property type="entry name" value="CATION_H+ EXCHANGER DOMAIN-CONTAINING PROTEIN"/>
    <property type="match status" value="1"/>
</dbReference>
<dbReference type="Proteomes" id="UP000515908">
    <property type="component" value="Chromosome 08"/>
</dbReference>
<name>A0A7G2CBN5_9TRYP</name>
<feature type="transmembrane region" description="Helical" evidence="1">
    <location>
        <begin position="364"/>
        <end position="385"/>
    </location>
</feature>
<feature type="transmembrane region" description="Helical" evidence="1">
    <location>
        <begin position="431"/>
        <end position="452"/>
    </location>
</feature>
<feature type="transmembrane region" description="Helical" evidence="1">
    <location>
        <begin position="99"/>
        <end position="119"/>
    </location>
</feature>
<feature type="transmembrane region" description="Helical" evidence="1">
    <location>
        <begin position="248"/>
        <end position="267"/>
    </location>
</feature>
<feature type="transmembrane region" description="Helical" evidence="1">
    <location>
        <begin position="391"/>
        <end position="410"/>
    </location>
</feature>
<feature type="transmembrane region" description="Helical" evidence="1">
    <location>
        <begin position="279"/>
        <end position="300"/>
    </location>
</feature>
<dbReference type="VEuPathDB" id="TriTrypDB:ADEAN_000470400"/>
<feature type="transmembrane region" description="Helical" evidence="1">
    <location>
        <begin position="213"/>
        <end position="236"/>
    </location>
</feature>
<dbReference type="PANTHER" id="PTHR31102">
    <property type="match status" value="1"/>
</dbReference>
<feature type="transmembrane region" description="Helical" evidence="1">
    <location>
        <begin position="547"/>
        <end position="566"/>
    </location>
</feature>
<evidence type="ECO:0000313" key="2">
    <source>
        <dbReference type="EMBL" id="CAD2217226.1"/>
    </source>
</evidence>
<feature type="transmembrane region" description="Helical" evidence="1">
    <location>
        <begin position="458"/>
        <end position="476"/>
    </location>
</feature>
<evidence type="ECO:0008006" key="4">
    <source>
        <dbReference type="Google" id="ProtNLM"/>
    </source>
</evidence>